<dbReference type="Gene3D" id="1.10.150.290">
    <property type="entry name" value="S-adenosyl-L-methionine-dependent methyltransferases"/>
    <property type="match status" value="1"/>
</dbReference>
<sequence length="256" mass="29104">MWNPNQYERFKAERDLPFFDLMGMLRRDPRPARSMRVLDLGCGTGELTSVLHRDLGAAETLGIDSSAEMLARAPNVPGLRFEKANIETFAPSAPFDLVWSNAALQWVQDHTSLFARLTKFVAPGGQIAVQMPANFDYPTHVIAAKVAAEAPFAEGAATPYRRDFPLLTPEGYAKLLYDLGYTKQCVRLQVYAHLLPSREDVVEWVKGSLLTDYQSRLSPELYELFLARYKERLLPELADTRPFFYPFKRLLIWGSR</sequence>
<dbReference type="PANTHER" id="PTHR43861">
    <property type="entry name" value="TRANS-ACONITATE 2-METHYLTRANSFERASE-RELATED"/>
    <property type="match status" value="1"/>
</dbReference>
<dbReference type="Gene3D" id="3.40.50.150">
    <property type="entry name" value="Vaccinia Virus protein VP39"/>
    <property type="match status" value="1"/>
</dbReference>
<proteinExistence type="predicted"/>
<dbReference type="RefSeq" id="WP_394847505.1">
    <property type="nucleotide sequence ID" value="NZ_CP089982.1"/>
</dbReference>
<reference evidence="1 2" key="1">
    <citation type="submission" date="2021-12" db="EMBL/GenBank/DDBJ databases">
        <title>Discovery of the Pendulisporaceae a myxobacterial family with distinct sporulation behavior and unique specialized metabolism.</title>
        <authorList>
            <person name="Garcia R."/>
            <person name="Popoff A."/>
            <person name="Bader C.D."/>
            <person name="Loehr J."/>
            <person name="Walesch S."/>
            <person name="Walt C."/>
            <person name="Boldt J."/>
            <person name="Bunk B."/>
            <person name="Haeckl F.J.F.P.J."/>
            <person name="Gunesch A.P."/>
            <person name="Birkelbach J."/>
            <person name="Nuebel U."/>
            <person name="Pietschmann T."/>
            <person name="Bach T."/>
            <person name="Mueller R."/>
        </authorList>
    </citation>
    <scope>NUCLEOTIDE SEQUENCE [LARGE SCALE GENOMIC DNA]</scope>
    <source>
        <strain evidence="1 2">MSr12523</strain>
    </source>
</reference>
<accession>A0ABZ2KIK0</accession>
<dbReference type="GO" id="GO:0008168">
    <property type="term" value="F:methyltransferase activity"/>
    <property type="evidence" value="ECO:0007669"/>
    <property type="project" value="UniProtKB-KW"/>
</dbReference>
<dbReference type="EMBL" id="CP089982">
    <property type="protein sequence ID" value="WXA96890.1"/>
    <property type="molecule type" value="Genomic_DNA"/>
</dbReference>
<dbReference type="SUPFAM" id="SSF53335">
    <property type="entry name" value="S-adenosyl-L-methionine-dependent methyltransferases"/>
    <property type="match status" value="1"/>
</dbReference>
<keyword evidence="1" id="KW-0489">Methyltransferase</keyword>
<name>A0ABZ2KIK0_9BACT</name>
<dbReference type="CDD" id="cd02440">
    <property type="entry name" value="AdoMet_MTases"/>
    <property type="match status" value="1"/>
</dbReference>
<evidence type="ECO:0000313" key="2">
    <source>
        <dbReference type="Proteomes" id="UP001379533"/>
    </source>
</evidence>
<dbReference type="GO" id="GO:0032259">
    <property type="term" value="P:methylation"/>
    <property type="evidence" value="ECO:0007669"/>
    <property type="project" value="UniProtKB-KW"/>
</dbReference>
<dbReference type="Pfam" id="PF13489">
    <property type="entry name" value="Methyltransf_23"/>
    <property type="match status" value="1"/>
</dbReference>
<keyword evidence="1" id="KW-0808">Transferase</keyword>
<dbReference type="PANTHER" id="PTHR43861:SF1">
    <property type="entry name" value="TRANS-ACONITATE 2-METHYLTRANSFERASE"/>
    <property type="match status" value="1"/>
</dbReference>
<keyword evidence="2" id="KW-1185">Reference proteome</keyword>
<evidence type="ECO:0000313" key="1">
    <source>
        <dbReference type="EMBL" id="WXA96890.1"/>
    </source>
</evidence>
<dbReference type="InterPro" id="IPR023149">
    <property type="entry name" value="Trans_acon_MeTrfase_C"/>
</dbReference>
<gene>
    <name evidence="1" type="ORF">LZC95_08575</name>
</gene>
<dbReference type="Proteomes" id="UP001379533">
    <property type="component" value="Chromosome"/>
</dbReference>
<protein>
    <submittedName>
        <fullName evidence="1">Methyltransferase domain-containing protein</fullName>
    </submittedName>
</protein>
<organism evidence="1 2">
    <name type="scientific">Pendulispora brunnea</name>
    <dbReference type="NCBI Taxonomy" id="2905690"/>
    <lineage>
        <taxon>Bacteria</taxon>
        <taxon>Pseudomonadati</taxon>
        <taxon>Myxococcota</taxon>
        <taxon>Myxococcia</taxon>
        <taxon>Myxococcales</taxon>
        <taxon>Sorangiineae</taxon>
        <taxon>Pendulisporaceae</taxon>
        <taxon>Pendulispora</taxon>
    </lineage>
</organism>
<dbReference type="InterPro" id="IPR029063">
    <property type="entry name" value="SAM-dependent_MTases_sf"/>
</dbReference>